<keyword evidence="5" id="KW-0472">Membrane</keyword>
<dbReference type="Proteomes" id="UP000722750">
    <property type="component" value="Unassembled WGS sequence"/>
</dbReference>
<name>A0A941W065_9BACT</name>
<evidence type="ECO:0000256" key="2">
    <source>
        <dbReference type="ARBA" id="ARBA00008531"/>
    </source>
</evidence>
<feature type="compositionally biased region" description="Polar residues" evidence="7">
    <location>
        <begin position="200"/>
        <end position="222"/>
    </location>
</feature>
<evidence type="ECO:0000313" key="9">
    <source>
        <dbReference type="EMBL" id="MBS1257313.1"/>
    </source>
</evidence>
<comment type="subcellular location">
    <subcellularLocation>
        <location evidence="1">Cell membrane</location>
        <topology evidence="1">Peripheral membrane protein</topology>
        <orientation evidence="1">Cytoplasmic side</orientation>
    </subcellularLocation>
</comment>
<feature type="region of interest" description="Disordered" evidence="7">
    <location>
        <begin position="200"/>
        <end position="240"/>
    </location>
</feature>
<accession>A0A941W065</accession>
<proteinExistence type="inferred from homology"/>
<dbReference type="Gene3D" id="1.20.120.1380">
    <property type="entry name" value="Flagellar FlhF biosynthesis protein, N domain"/>
    <property type="match status" value="1"/>
</dbReference>
<evidence type="ECO:0000313" key="10">
    <source>
        <dbReference type="Proteomes" id="UP000722750"/>
    </source>
</evidence>
<evidence type="ECO:0000256" key="1">
    <source>
        <dbReference type="ARBA" id="ARBA00004413"/>
    </source>
</evidence>
<dbReference type="AlphaFoldDB" id="A0A941W065"/>
<feature type="compositionally biased region" description="Polar residues" evidence="7">
    <location>
        <begin position="160"/>
        <end position="178"/>
    </location>
</feature>
<dbReference type="GO" id="GO:0003924">
    <property type="term" value="F:GTPase activity"/>
    <property type="evidence" value="ECO:0007669"/>
    <property type="project" value="TreeGrafter"/>
</dbReference>
<keyword evidence="3" id="KW-0547">Nucleotide-binding</keyword>
<dbReference type="InterPro" id="IPR027417">
    <property type="entry name" value="P-loop_NTPase"/>
</dbReference>
<evidence type="ECO:0000256" key="5">
    <source>
        <dbReference type="ARBA" id="ARBA00023136"/>
    </source>
</evidence>
<comment type="similarity">
    <text evidence="2">Belongs to the GTP-binding SRP family.</text>
</comment>
<dbReference type="Pfam" id="PF00448">
    <property type="entry name" value="SRP54"/>
    <property type="match status" value="1"/>
</dbReference>
<dbReference type="PROSITE" id="PS50801">
    <property type="entry name" value="STAS"/>
    <property type="match status" value="1"/>
</dbReference>
<evidence type="ECO:0000259" key="8">
    <source>
        <dbReference type="PROSITE" id="PS50801"/>
    </source>
</evidence>
<feature type="compositionally biased region" description="Polar residues" evidence="7">
    <location>
        <begin position="91"/>
        <end position="100"/>
    </location>
</feature>
<dbReference type="PANTHER" id="PTHR43134">
    <property type="entry name" value="SIGNAL RECOGNITION PARTICLE RECEPTOR SUBUNIT ALPHA"/>
    <property type="match status" value="1"/>
</dbReference>
<organism evidence="9 10">
    <name type="scientific">Candidatus Scalindua arabica</name>
    <dbReference type="NCBI Taxonomy" id="1127984"/>
    <lineage>
        <taxon>Bacteria</taxon>
        <taxon>Pseudomonadati</taxon>
        <taxon>Planctomycetota</taxon>
        <taxon>Candidatus Brocadiia</taxon>
        <taxon>Candidatus Brocadiales</taxon>
        <taxon>Candidatus Scalinduaceae</taxon>
        <taxon>Candidatus Scalindua</taxon>
    </lineage>
</organism>
<dbReference type="EMBL" id="JAANXD010000019">
    <property type="protein sequence ID" value="MBS1257313.1"/>
    <property type="molecule type" value="Genomic_DNA"/>
</dbReference>
<feature type="region of interest" description="Disordered" evidence="7">
    <location>
        <begin position="147"/>
        <end position="188"/>
    </location>
</feature>
<keyword evidence="4" id="KW-0342">GTP-binding</keyword>
<dbReference type="GO" id="GO:0005047">
    <property type="term" value="F:signal recognition particle binding"/>
    <property type="evidence" value="ECO:0007669"/>
    <property type="project" value="TreeGrafter"/>
</dbReference>
<dbReference type="GO" id="GO:0005886">
    <property type="term" value="C:plasma membrane"/>
    <property type="evidence" value="ECO:0007669"/>
    <property type="project" value="UniProtKB-SubCell"/>
</dbReference>
<evidence type="ECO:0000256" key="7">
    <source>
        <dbReference type="SAM" id="MobiDB-lite"/>
    </source>
</evidence>
<dbReference type="InterPro" id="IPR000897">
    <property type="entry name" value="SRP54_GTPase_dom"/>
</dbReference>
<dbReference type="Gene3D" id="3.40.50.300">
    <property type="entry name" value="P-loop containing nucleotide triphosphate hydrolases"/>
    <property type="match status" value="1"/>
</dbReference>
<dbReference type="GO" id="GO:0006614">
    <property type="term" value="P:SRP-dependent cotranslational protein targeting to membrane"/>
    <property type="evidence" value="ECO:0007669"/>
    <property type="project" value="InterPro"/>
</dbReference>
<keyword evidence="9" id="KW-0675">Receptor</keyword>
<dbReference type="PANTHER" id="PTHR43134:SF3">
    <property type="entry name" value="FLAGELLAR BIOSYNTHESIS PROTEIN FLHF"/>
    <property type="match status" value="1"/>
</dbReference>
<evidence type="ECO:0000256" key="6">
    <source>
        <dbReference type="SAM" id="Coils"/>
    </source>
</evidence>
<evidence type="ECO:0000256" key="4">
    <source>
        <dbReference type="ARBA" id="ARBA00023134"/>
    </source>
</evidence>
<protein>
    <submittedName>
        <fullName evidence="9">Signal recognition particle receptor FtsY</fullName>
    </submittedName>
</protein>
<keyword evidence="6" id="KW-0175">Coiled coil</keyword>
<reference evidence="9" key="1">
    <citation type="journal article" date="2021" name="ISME J.">
        <title>Fine-scale metabolic discontinuity in a stratified prokaryote microbiome of a Red Sea deep halocline.</title>
        <authorList>
            <person name="Michoud G."/>
            <person name="Ngugi D.K."/>
            <person name="Barozzi A."/>
            <person name="Merlino G."/>
            <person name="Calleja M.L."/>
            <person name="Delgado-Huertas A."/>
            <person name="Moran X.A.G."/>
            <person name="Daffonchio D."/>
        </authorList>
    </citation>
    <scope>NUCLEOTIDE SEQUENCE</scope>
    <source>
        <strain evidence="9">SuakinDeep_MAG55_1</strain>
    </source>
</reference>
<sequence length="604" mass="66993">MRIKSFIASSVQAALAEVKREMGDSSIILETRNIEQGDIKSKAGQKLVEVVAAESNSSREEDLNSDNDMYQSHDQDKQSDNNGLDPESSRRNQSSVQQPVHHSPELFKVRNGHTSSPGNGNGNGNRNGDETLTDHLRPEDLVEMADLPTTVRKPDWPIHSNGNGRSGQVQDGKVSQVSEDAGSNGKPVFNTCLNIQSYKDNINPQLPGRNQSDSSPPVQDSLKSYPPGNGGNGMPGSQMDRGAQADLVFQLLSDDLIQAVDGSADEGPVQIDKQKEAADEYQKSLSLKDETIHWLTTEVDKQKEILDEYQKSMSEQDEAIHKLTAQVDKQSEAVEEYQQNCGFNVDWPEKSKELYKQLCIQQVEKEHSRILIDEVLSRQNRDDSREADVQRLMLKEGIMNKIKIHVPDSNSQEQCKTMAFIGTAGTGKTTTILKLASDIQESSDKEILLVSIRGDFAGKLNKMSGSIHATVLSASTPQELREIIDEYGDDSHILIDTPGVNHLDKEALSDLKEYFDEIPDLETHLVVSAASRYVDIIKIVEKFNVFSVHRLIFTKVDETDLYGTLFSVTEETQIPLSYITGGQNIPDDIRPATAEMVAEMVVKI</sequence>
<dbReference type="GO" id="GO:0005525">
    <property type="term" value="F:GTP binding"/>
    <property type="evidence" value="ECO:0007669"/>
    <property type="project" value="UniProtKB-KW"/>
</dbReference>
<gene>
    <name evidence="9" type="ORF">MAG551_00355</name>
</gene>
<evidence type="ECO:0000256" key="3">
    <source>
        <dbReference type="ARBA" id="ARBA00022741"/>
    </source>
</evidence>
<feature type="coiled-coil region" evidence="6">
    <location>
        <begin position="299"/>
        <end position="340"/>
    </location>
</feature>
<comment type="caution">
    <text evidence="9">The sequence shown here is derived from an EMBL/GenBank/DDBJ whole genome shotgun (WGS) entry which is preliminary data.</text>
</comment>
<dbReference type="SMART" id="SM00962">
    <property type="entry name" value="SRP54"/>
    <property type="match status" value="1"/>
</dbReference>
<feature type="domain" description="STAS" evidence="8">
    <location>
        <begin position="472"/>
        <end position="572"/>
    </location>
</feature>
<dbReference type="SUPFAM" id="SSF52540">
    <property type="entry name" value="P-loop containing nucleoside triphosphate hydrolases"/>
    <property type="match status" value="1"/>
</dbReference>
<dbReference type="InterPro" id="IPR002645">
    <property type="entry name" value="STAS_dom"/>
</dbReference>
<feature type="region of interest" description="Disordered" evidence="7">
    <location>
        <begin position="51"/>
        <end position="133"/>
    </location>
</feature>